<keyword evidence="4" id="KW-1185">Reference proteome</keyword>
<evidence type="ECO:0000313" key="3">
    <source>
        <dbReference type="EMBL" id="KAF8766809.1"/>
    </source>
</evidence>
<feature type="coiled-coil region" evidence="1">
    <location>
        <begin position="381"/>
        <end position="491"/>
    </location>
</feature>
<comment type="caution">
    <text evidence="3">The sequence shown here is derived from an EMBL/GenBank/DDBJ whole genome shotgun (WGS) entry which is preliminary data.</text>
</comment>
<gene>
    <name evidence="3" type="ORF">HNY73_019837</name>
</gene>
<feature type="compositionally biased region" description="Low complexity" evidence="2">
    <location>
        <begin position="225"/>
        <end position="246"/>
    </location>
</feature>
<protein>
    <submittedName>
        <fullName evidence="3">Uncharacterized protein</fullName>
    </submittedName>
</protein>
<dbReference type="Proteomes" id="UP000807504">
    <property type="component" value="Unassembled WGS sequence"/>
</dbReference>
<dbReference type="EMBL" id="JABXBU010002230">
    <property type="protein sequence ID" value="KAF8766809.1"/>
    <property type="molecule type" value="Genomic_DNA"/>
</dbReference>
<dbReference type="AlphaFoldDB" id="A0A8T0E4P1"/>
<keyword evidence="1" id="KW-0175">Coiled coil</keyword>
<reference evidence="3" key="1">
    <citation type="journal article" date="2020" name="bioRxiv">
        <title>Chromosome-level reference genome of the European wasp spider Argiope bruennichi: a resource for studies on range expansion and evolutionary adaptation.</title>
        <authorList>
            <person name="Sheffer M.M."/>
            <person name="Hoppe A."/>
            <person name="Krehenwinkel H."/>
            <person name="Uhl G."/>
            <person name="Kuss A.W."/>
            <person name="Jensen L."/>
            <person name="Jensen C."/>
            <person name="Gillespie R.G."/>
            <person name="Hoff K.J."/>
            <person name="Prost S."/>
        </authorList>
    </citation>
    <scope>NUCLEOTIDE SEQUENCE</scope>
</reference>
<evidence type="ECO:0000256" key="1">
    <source>
        <dbReference type="SAM" id="Coils"/>
    </source>
</evidence>
<evidence type="ECO:0000313" key="4">
    <source>
        <dbReference type="Proteomes" id="UP000807504"/>
    </source>
</evidence>
<reference evidence="3" key="2">
    <citation type="submission" date="2020-06" db="EMBL/GenBank/DDBJ databases">
        <authorList>
            <person name="Sheffer M."/>
        </authorList>
    </citation>
    <scope>NUCLEOTIDE SEQUENCE</scope>
</reference>
<name>A0A8T0E4P1_ARGBR</name>
<feature type="region of interest" description="Disordered" evidence="2">
    <location>
        <begin position="220"/>
        <end position="251"/>
    </location>
</feature>
<evidence type="ECO:0000256" key="2">
    <source>
        <dbReference type="SAM" id="MobiDB-lite"/>
    </source>
</evidence>
<organism evidence="3 4">
    <name type="scientific">Argiope bruennichi</name>
    <name type="common">Wasp spider</name>
    <name type="synonym">Aranea bruennichi</name>
    <dbReference type="NCBI Taxonomy" id="94029"/>
    <lineage>
        <taxon>Eukaryota</taxon>
        <taxon>Metazoa</taxon>
        <taxon>Ecdysozoa</taxon>
        <taxon>Arthropoda</taxon>
        <taxon>Chelicerata</taxon>
        <taxon>Arachnida</taxon>
        <taxon>Araneae</taxon>
        <taxon>Araneomorphae</taxon>
        <taxon>Entelegynae</taxon>
        <taxon>Araneoidea</taxon>
        <taxon>Araneidae</taxon>
        <taxon>Argiope</taxon>
    </lineage>
</organism>
<accession>A0A8T0E4P1</accession>
<sequence>MNFGENVKNNLWAKYLGINSENIDNFLALPAEIDPEEKKDTKLPVVDIELYGSCPRYAEIHLVRCKTCHAILLPPALLKHIEKRHGTKEEITSKPSSSCSNASSSRTCYVTTTPSRNKETTWKMSKDTSCGAVLPSSVNVNTSANIVRVKSQKPNLKVETAPYHKHSKSRLLTLKKNNIEPELSVMKLPAVTSNIPSASILQHTSNSSLWNDFSPSVENKFGKDSVQSPQSNSTSSITPDSPDSPSAGKEAPLIQKLVLRRVLQTNEDPAVRRQSAEGTKGMARNKKDATKQPYFMVVKNKEHCQNLMATQQNMRMQPSVGHQETNKVEQKTRHLENIRDKLITKLLRELQYVKQKLNESNSTNTELRKEILVCKEQAEIGNSKEEENKRLKQEVEELKMTAEENKMLAEQNKRYMEEIQRLKAQVEFFTNSLLEHAQMYSNYANRSYNSEKLVQQLQIVEEQKLQYQRRLEEMENELREFKNSAQIEKETVDNKLQKFALLFAEMQEKFRLIKAQNKNLHVHNKLLENHLPQEALYEVESQYAAYSRQTELYELYPEMITNPTDIEEPSVPITEKLISDIQNNYLNYQQQVEDDSDEIFQQTMNEDIS</sequence>
<proteinExistence type="predicted"/>
<feature type="region of interest" description="Disordered" evidence="2">
    <location>
        <begin position="265"/>
        <end position="288"/>
    </location>
</feature>